<accession>A0AAD7BI37</accession>
<gene>
    <name evidence="1" type="ORF">FB45DRAFT_798173</name>
</gene>
<proteinExistence type="predicted"/>
<organism evidence="1 2">
    <name type="scientific">Roridomyces roridus</name>
    <dbReference type="NCBI Taxonomy" id="1738132"/>
    <lineage>
        <taxon>Eukaryota</taxon>
        <taxon>Fungi</taxon>
        <taxon>Dikarya</taxon>
        <taxon>Basidiomycota</taxon>
        <taxon>Agaricomycotina</taxon>
        <taxon>Agaricomycetes</taxon>
        <taxon>Agaricomycetidae</taxon>
        <taxon>Agaricales</taxon>
        <taxon>Marasmiineae</taxon>
        <taxon>Mycenaceae</taxon>
        <taxon>Roridomyces</taxon>
    </lineage>
</organism>
<name>A0AAD7BI37_9AGAR</name>
<dbReference type="Proteomes" id="UP001221142">
    <property type="component" value="Unassembled WGS sequence"/>
</dbReference>
<sequence>MYNMYHGWARFNSWEIFGRAICFDMRAAQSWRHRESWITQANHLFAQLCVTSEHSNYVLIRAVRFHSQTLSSLTPKPPRGYLFLCPPNHIQTGPTSFSLPDSFSFWSLDPTGDSRLTEEQAGNLGFPEIKWRLEYYGNYWDATSYEGLAAFHAAKGFDPTSQDLAIHLGLPLFELSSRGKELLARGDSQSVE</sequence>
<keyword evidence="2" id="KW-1185">Reference proteome</keyword>
<evidence type="ECO:0000313" key="1">
    <source>
        <dbReference type="EMBL" id="KAJ7622042.1"/>
    </source>
</evidence>
<reference evidence="1" key="1">
    <citation type="submission" date="2023-03" db="EMBL/GenBank/DDBJ databases">
        <title>Massive genome expansion in bonnet fungi (Mycena s.s.) driven by repeated elements and novel gene families across ecological guilds.</title>
        <authorList>
            <consortium name="Lawrence Berkeley National Laboratory"/>
            <person name="Harder C.B."/>
            <person name="Miyauchi S."/>
            <person name="Viragh M."/>
            <person name="Kuo A."/>
            <person name="Thoen E."/>
            <person name="Andreopoulos B."/>
            <person name="Lu D."/>
            <person name="Skrede I."/>
            <person name="Drula E."/>
            <person name="Henrissat B."/>
            <person name="Morin E."/>
            <person name="Kohler A."/>
            <person name="Barry K."/>
            <person name="LaButti K."/>
            <person name="Morin E."/>
            <person name="Salamov A."/>
            <person name="Lipzen A."/>
            <person name="Mereny Z."/>
            <person name="Hegedus B."/>
            <person name="Baldrian P."/>
            <person name="Stursova M."/>
            <person name="Weitz H."/>
            <person name="Taylor A."/>
            <person name="Grigoriev I.V."/>
            <person name="Nagy L.G."/>
            <person name="Martin F."/>
            <person name="Kauserud H."/>
        </authorList>
    </citation>
    <scope>NUCLEOTIDE SEQUENCE</scope>
    <source>
        <strain evidence="1">9284</strain>
    </source>
</reference>
<dbReference type="AlphaFoldDB" id="A0AAD7BI37"/>
<comment type="caution">
    <text evidence="1">The sequence shown here is derived from an EMBL/GenBank/DDBJ whole genome shotgun (WGS) entry which is preliminary data.</text>
</comment>
<protein>
    <submittedName>
        <fullName evidence="1">Uncharacterized protein</fullName>
    </submittedName>
</protein>
<dbReference type="EMBL" id="JARKIF010000015">
    <property type="protein sequence ID" value="KAJ7622042.1"/>
    <property type="molecule type" value="Genomic_DNA"/>
</dbReference>
<evidence type="ECO:0000313" key="2">
    <source>
        <dbReference type="Proteomes" id="UP001221142"/>
    </source>
</evidence>